<sequence>MSGLDDVSVCFFAGQGTLRREHQSSKASYFFPSRLFTVQLSRL</sequence>
<keyword evidence="2" id="KW-1185">Reference proteome</keyword>
<reference evidence="1" key="3">
    <citation type="submission" date="2025-09" db="UniProtKB">
        <authorList>
            <consortium name="Ensembl"/>
        </authorList>
    </citation>
    <scope>IDENTIFICATION</scope>
</reference>
<dbReference type="Ensembl" id="ENSPNAT00000078793.1">
    <property type="protein sequence ID" value="ENSPNAP00000046295.1"/>
    <property type="gene ID" value="ENSPNAG00000030408.1"/>
</dbReference>
<name>A0AAR2J2V5_PYGNA</name>
<organism evidence="1 2">
    <name type="scientific">Pygocentrus nattereri</name>
    <name type="common">Red-bellied piranha</name>
    <dbReference type="NCBI Taxonomy" id="42514"/>
    <lineage>
        <taxon>Eukaryota</taxon>
        <taxon>Metazoa</taxon>
        <taxon>Chordata</taxon>
        <taxon>Craniata</taxon>
        <taxon>Vertebrata</taxon>
        <taxon>Euteleostomi</taxon>
        <taxon>Actinopterygii</taxon>
        <taxon>Neopterygii</taxon>
        <taxon>Teleostei</taxon>
        <taxon>Ostariophysi</taxon>
        <taxon>Characiformes</taxon>
        <taxon>Characoidei</taxon>
        <taxon>Pygocentrus</taxon>
    </lineage>
</organism>
<reference evidence="1 2" key="1">
    <citation type="submission" date="2020-10" db="EMBL/GenBank/DDBJ databases">
        <title>Pygocentrus nattereri (red-bellied piranha) genome, fPygNat1, primary haplotype.</title>
        <authorList>
            <person name="Myers G."/>
            <person name="Meyer A."/>
            <person name="Karagic N."/>
            <person name="Pippel M."/>
            <person name="Winkler S."/>
            <person name="Tracey A."/>
            <person name="Wood J."/>
            <person name="Formenti G."/>
            <person name="Howe K."/>
            <person name="Fedrigo O."/>
            <person name="Jarvis E.D."/>
        </authorList>
    </citation>
    <scope>NUCLEOTIDE SEQUENCE [LARGE SCALE GENOMIC DNA]</scope>
</reference>
<reference evidence="1" key="2">
    <citation type="submission" date="2025-08" db="UniProtKB">
        <authorList>
            <consortium name="Ensembl"/>
        </authorList>
    </citation>
    <scope>IDENTIFICATION</scope>
</reference>
<accession>A0AAR2J2V5</accession>
<evidence type="ECO:0000313" key="2">
    <source>
        <dbReference type="Proteomes" id="UP001501920"/>
    </source>
</evidence>
<protein>
    <submittedName>
        <fullName evidence="1">Uncharacterized protein</fullName>
    </submittedName>
</protein>
<dbReference type="AlphaFoldDB" id="A0AAR2J2V5"/>
<evidence type="ECO:0000313" key="1">
    <source>
        <dbReference type="Ensembl" id="ENSPNAP00000046295.1"/>
    </source>
</evidence>
<proteinExistence type="predicted"/>
<dbReference type="Proteomes" id="UP001501920">
    <property type="component" value="Chromosome 14"/>
</dbReference>